<dbReference type="PANTHER" id="PTHR43327:SF10">
    <property type="entry name" value="STOMATIN-LIKE PROTEIN 2, MITOCHONDRIAL"/>
    <property type="match status" value="1"/>
</dbReference>
<keyword evidence="4" id="KW-1185">Reference proteome</keyword>
<gene>
    <name evidence="3" type="ORF">LARV_03305</name>
</gene>
<accession>A0A0S7BNC6</accession>
<evidence type="ECO:0000256" key="1">
    <source>
        <dbReference type="SAM" id="Phobius"/>
    </source>
</evidence>
<dbReference type="SMART" id="SM00244">
    <property type="entry name" value="PHB"/>
    <property type="match status" value="1"/>
</dbReference>
<keyword evidence="1" id="KW-0812">Transmembrane</keyword>
<reference evidence="3" key="1">
    <citation type="submission" date="2015-07" db="EMBL/GenBank/DDBJ databases">
        <title>Draft Genome Sequences of Anaerolinea thermolimosa IMO-1, Bellilinea caldifistulae GOMI-1, Leptolinea tardivitalis YMTK-2, Levilinea saccharolytica KIBI-1,Longilinea arvoryzae KOME-1, Previously Described as Members of the Anaerolineaceae (Chloroflexi).</title>
        <authorList>
            <person name="Sekiguchi Y."/>
            <person name="Ohashi A."/>
            <person name="Matsuura N."/>
            <person name="Tourlousse M.D."/>
        </authorList>
    </citation>
    <scope>NUCLEOTIDE SEQUENCE [LARGE SCALE GENOMIC DNA]</scope>
    <source>
        <strain evidence="3">KOME-1</strain>
    </source>
</reference>
<dbReference type="InterPro" id="IPR036013">
    <property type="entry name" value="Band_7/SPFH_dom_sf"/>
</dbReference>
<evidence type="ECO:0000259" key="2">
    <source>
        <dbReference type="SMART" id="SM00244"/>
    </source>
</evidence>
<dbReference type="Gene3D" id="3.30.479.30">
    <property type="entry name" value="Band 7 domain"/>
    <property type="match status" value="1"/>
</dbReference>
<dbReference type="EMBL" id="DF967972">
    <property type="protein sequence ID" value="GAP15515.1"/>
    <property type="molecule type" value="Genomic_DNA"/>
</dbReference>
<keyword evidence="1" id="KW-1133">Transmembrane helix</keyword>
<evidence type="ECO:0000313" key="3">
    <source>
        <dbReference type="EMBL" id="GAP15515.1"/>
    </source>
</evidence>
<sequence length="326" mass="35895">MSQEFQHVDDLPAEPAKGKLPRTFIEKLRKNSGLIVATLFILFVVFSLARASVYKIRPYERGLHLRGGRFVGIDQPGWHFQIPFVDTVIGLNVSERPGTIDNLAAMTADDVTMDVSLLYTYRVTDPVKFALEVTEPEQIVAGFVKGTLRDLVNTRSMDDVMHGRADINQELMTSLQQKEARYGVEFILVQIQNASPPAEVVSAIKDKMVAKQLQEKAVADAAQAQTLADSEFYTAQKKAEGDAYQITRMAEADAQRIQMSSEAEIAGIRALLAELDGKGALAEQYIQVLIARELSQNSKWIISNGDSLPLIDLTGATAVLEPTSTP</sequence>
<keyword evidence="3" id="KW-0645">Protease</keyword>
<dbReference type="InterPro" id="IPR050710">
    <property type="entry name" value="Band7/mec-2_domain"/>
</dbReference>
<keyword evidence="1" id="KW-0472">Membrane</keyword>
<dbReference type="GO" id="GO:0008233">
    <property type="term" value="F:peptidase activity"/>
    <property type="evidence" value="ECO:0007669"/>
    <property type="project" value="UniProtKB-KW"/>
</dbReference>
<dbReference type="InterPro" id="IPR001107">
    <property type="entry name" value="Band_7"/>
</dbReference>
<dbReference type="AlphaFoldDB" id="A0A0S7BNC6"/>
<dbReference type="PRINTS" id="PR00721">
    <property type="entry name" value="STOMATIN"/>
</dbReference>
<feature type="domain" description="Band 7" evidence="2">
    <location>
        <begin position="51"/>
        <end position="208"/>
    </location>
</feature>
<dbReference type="Proteomes" id="UP000055060">
    <property type="component" value="Unassembled WGS sequence"/>
</dbReference>
<dbReference type="GO" id="GO:0006508">
    <property type="term" value="P:proteolysis"/>
    <property type="evidence" value="ECO:0007669"/>
    <property type="project" value="UniProtKB-KW"/>
</dbReference>
<dbReference type="InterPro" id="IPR001972">
    <property type="entry name" value="Stomatin_HflK_fam"/>
</dbReference>
<dbReference type="SUPFAM" id="SSF117892">
    <property type="entry name" value="Band 7/SPFH domain"/>
    <property type="match status" value="1"/>
</dbReference>
<name>A0A0S7BNC6_9CHLR</name>
<keyword evidence="3" id="KW-0378">Hydrolase</keyword>
<dbReference type="RefSeq" id="WP_075074690.1">
    <property type="nucleotide sequence ID" value="NZ_DF967972.1"/>
</dbReference>
<proteinExistence type="predicted"/>
<dbReference type="OrthoDB" id="9779595at2"/>
<dbReference type="Pfam" id="PF01145">
    <property type="entry name" value="Band_7"/>
    <property type="match status" value="1"/>
</dbReference>
<protein>
    <submittedName>
        <fullName evidence="3">Membrane protease subunits, stomatin/prohibitin homologs</fullName>
    </submittedName>
</protein>
<dbReference type="PANTHER" id="PTHR43327">
    <property type="entry name" value="STOMATIN-LIKE PROTEIN 2, MITOCHONDRIAL"/>
    <property type="match status" value="1"/>
</dbReference>
<evidence type="ECO:0000313" key="4">
    <source>
        <dbReference type="Proteomes" id="UP000055060"/>
    </source>
</evidence>
<dbReference type="STRING" id="360412.LARV_03305"/>
<organism evidence="3">
    <name type="scientific">Longilinea arvoryzae</name>
    <dbReference type="NCBI Taxonomy" id="360412"/>
    <lineage>
        <taxon>Bacteria</taxon>
        <taxon>Bacillati</taxon>
        <taxon>Chloroflexota</taxon>
        <taxon>Anaerolineae</taxon>
        <taxon>Anaerolineales</taxon>
        <taxon>Anaerolineaceae</taxon>
        <taxon>Longilinea</taxon>
    </lineage>
</organism>
<dbReference type="GO" id="GO:0016020">
    <property type="term" value="C:membrane"/>
    <property type="evidence" value="ECO:0007669"/>
    <property type="project" value="InterPro"/>
</dbReference>
<feature type="transmembrane region" description="Helical" evidence="1">
    <location>
        <begin position="34"/>
        <end position="53"/>
    </location>
</feature>